<dbReference type="InterPro" id="IPR002223">
    <property type="entry name" value="Kunitz_BPTI"/>
</dbReference>
<dbReference type="Pfam" id="PF00014">
    <property type="entry name" value="Kunitz_BPTI"/>
    <property type="match status" value="1"/>
</dbReference>
<dbReference type="PROSITE" id="PS50279">
    <property type="entry name" value="BPTI_KUNITZ_2"/>
    <property type="match status" value="1"/>
</dbReference>
<evidence type="ECO:0000259" key="3">
    <source>
        <dbReference type="PROSITE" id="PS50279"/>
    </source>
</evidence>
<dbReference type="EMBL" id="GEGO01000392">
    <property type="protein sequence ID" value="JAR95012.1"/>
    <property type="molecule type" value="Transcribed_RNA"/>
</dbReference>
<accession>A0A147BWY2</accession>
<dbReference type="SMART" id="SM00131">
    <property type="entry name" value="KU"/>
    <property type="match status" value="1"/>
</dbReference>
<reference evidence="4" key="1">
    <citation type="journal article" date="2018" name="PLoS Negl. Trop. Dis.">
        <title>Sialome diversity of ticks revealed by RNAseq of single tick salivary glands.</title>
        <authorList>
            <person name="Perner J."/>
            <person name="Kropackova S."/>
            <person name="Kopacek P."/>
            <person name="Ribeiro J.M."/>
        </authorList>
    </citation>
    <scope>NUCLEOTIDE SEQUENCE</scope>
    <source>
        <strain evidence="4">Siblings of single egg batch collected in Ceske Budejovice</strain>
        <tissue evidence="4">Salivary glands</tissue>
    </source>
</reference>
<name>A0A147BWY2_IXORI</name>
<feature type="chain" id="PRO_5007543236" evidence="2">
    <location>
        <begin position="20"/>
        <end position="89"/>
    </location>
</feature>
<dbReference type="CDD" id="cd00109">
    <property type="entry name" value="Kunitz-type"/>
    <property type="match status" value="1"/>
</dbReference>
<dbReference type="Gene3D" id="4.10.410.10">
    <property type="entry name" value="Pancreatic trypsin inhibitor Kunitz domain"/>
    <property type="match status" value="1"/>
</dbReference>
<keyword evidence="2" id="KW-0732">Signal</keyword>
<dbReference type="SUPFAM" id="SSF57362">
    <property type="entry name" value="BPTI-like"/>
    <property type="match status" value="1"/>
</dbReference>
<dbReference type="InterPro" id="IPR036880">
    <property type="entry name" value="Kunitz_BPTI_sf"/>
</dbReference>
<feature type="signal peptide" evidence="2">
    <location>
        <begin position="1"/>
        <end position="19"/>
    </location>
</feature>
<organism evidence="4">
    <name type="scientific">Ixodes ricinus</name>
    <name type="common">Common tick</name>
    <name type="synonym">Acarus ricinus</name>
    <dbReference type="NCBI Taxonomy" id="34613"/>
    <lineage>
        <taxon>Eukaryota</taxon>
        <taxon>Metazoa</taxon>
        <taxon>Ecdysozoa</taxon>
        <taxon>Arthropoda</taxon>
        <taxon>Chelicerata</taxon>
        <taxon>Arachnida</taxon>
        <taxon>Acari</taxon>
        <taxon>Parasitiformes</taxon>
        <taxon>Ixodida</taxon>
        <taxon>Ixodoidea</taxon>
        <taxon>Ixodidae</taxon>
        <taxon>Ixodinae</taxon>
        <taxon>Ixodes</taxon>
    </lineage>
</organism>
<evidence type="ECO:0000256" key="2">
    <source>
        <dbReference type="SAM" id="SignalP"/>
    </source>
</evidence>
<proteinExistence type="predicted"/>
<sequence>MKATLAAVCFLAAAVCTIALLPEEVCRAPHAEAFCASGTSLKWLFYFNNGTDRCETYYGCVGGRNDFESETDCRDSCPYGKNKPTSPKP</sequence>
<dbReference type="AlphaFoldDB" id="A0A147BWY2"/>
<evidence type="ECO:0000256" key="1">
    <source>
        <dbReference type="SAM" id="MobiDB-lite"/>
    </source>
</evidence>
<feature type="domain" description="BPTI/Kunitz inhibitor" evidence="3">
    <location>
        <begin position="26"/>
        <end position="77"/>
    </location>
</feature>
<feature type="region of interest" description="Disordered" evidence="1">
    <location>
        <begin position="70"/>
        <end position="89"/>
    </location>
</feature>
<evidence type="ECO:0000313" key="4">
    <source>
        <dbReference type="EMBL" id="JAR95012.1"/>
    </source>
</evidence>
<dbReference type="GO" id="GO:0004867">
    <property type="term" value="F:serine-type endopeptidase inhibitor activity"/>
    <property type="evidence" value="ECO:0007669"/>
    <property type="project" value="InterPro"/>
</dbReference>
<protein>
    <submittedName>
        <fullName evidence="4">Putative salivary kunitz domain protein</fullName>
    </submittedName>
</protein>